<protein>
    <submittedName>
        <fullName evidence="2">Transmembrane 220 family protein</fullName>
    </submittedName>
</protein>
<keyword evidence="1" id="KW-1133">Transmembrane helix</keyword>
<dbReference type="AlphaFoldDB" id="A0A9D7SVR8"/>
<dbReference type="InterPro" id="IPR029377">
    <property type="entry name" value="TMEM220"/>
</dbReference>
<gene>
    <name evidence="2" type="ORF">IPP15_10365</name>
</gene>
<reference evidence="2 3" key="1">
    <citation type="submission" date="2020-10" db="EMBL/GenBank/DDBJ databases">
        <title>Connecting structure to function with the recovery of over 1000 high-quality activated sludge metagenome-assembled genomes encoding full-length rRNA genes using long-read sequencing.</title>
        <authorList>
            <person name="Singleton C.M."/>
            <person name="Petriglieri F."/>
            <person name="Kristensen J.M."/>
            <person name="Kirkegaard R.H."/>
            <person name="Michaelsen T.Y."/>
            <person name="Andersen M.H."/>
            <person name="Karst S.M."/>
            <person name="Dueholm M.S."/>
            <person name="Nielsen P.H."/>
            <person name="Albertsen M."/>
        </authorList>
    </citation>
    <scope>NUCLEOTIDE SEQUENCE [LARGE SCALE GENOMIC DNA]</scope>
    <source>
        <strain evidence="2">Ribe_18-Q3-R11-54_MAXAC.273</strain>
    </source>
</reference>
<feature type="transmembrane region" description="Helical" evidence="1">
    <location>
        <begin position="96"/>
        <end position="115"/>
    </location>
</feature>
<evidence type="ECO:0000256" key="1">
    <source>
        <dbReference type="SAM" id="Phobius"/>
    </source>
</evidence>
<evidence type="ECO:0000313" key="3">
    <source>
        <dbReference type="Proteomes" id="UP000808337"/>
    </source>
</evidence>
<feature type="transmembrane region" description="Helical" evidence="1">
    <location>
        <begin position="54"/>
        <end position="76"/>
    </location>
</feature>
<keyword evidence="1 2" id="KW-0812">Transmembrane</keyword>
<dbReference type="Proteomes" id="UP000808337">
    <property type="component" value="Unassembled WGS sequence"/>
</dbReference>
<feature type="transmembrane region" description="Helical" evidence="1">
    <location>
        <begin position="30"/>
        <end position="47"/>
    </location>
</feature>
<sequence length="126" mass="14651">MKIFNLILALIFFLFAYVQLNDTPGDILFWFLIYGYTGLICAFAAWNTYNMWSIILGIVVLIYQIFRMFPAFSQWISAGCPTIVGEMKASTPFVELVREFLGLVICMTVLVYQYLRYTKLKNIREA</sequence>
<keyword evidence="1" id="KW-0472">Membrane</keyword>
<comment type="caution">
    <text evidence="2">The sequence shown here is derived from an EMBL/GenBank/DDBJ whole genome shotgun (WGS) entry which is preliminary data.</text>
</comment>
<dbReference type="Pfam" id="PF15071">
    <property type="entry name" value="TMEM220"/>
    <property type="match status" value="1"/>
</dbReference>
<evidence type="ECO:0000313" key="2">
    <source>
        <dbReference type="EMBL" id="MBK9982807.1"/>
    </source>
</evidence>
<organism evidence="2 3">
    <name type="scientific">Candidatus Opimibacter skivensis</name>
    <dbReference type="NCBI Taxonomy" id="2982028"/>
    <lineage>
        <taxon>Bacteria</taxon>
        <taxon>Pseudomonadati</taxon>
        <taxon>Bacteroidota</taxon>
        <taxon>Saprospiria</taxon>
        <taxon>Saprospirales</taxon>
        <taxon>Saprospiraceae</taxon>
        <taxon>Candidatus Opimibacter</taxon>
    </lineage>
</organism>
<name>A0A9D7SVR8_9BACT</name>
<accession>A0A9D7SVR8</accession>
<proteinExistence type="predicted"/>
<dbReference type="EMBL" id="JADKGY010000008">
    <property type="protein sequence ID" value="MBK9982807.1"/>
    <property type="molecule type" value="Genomic_DNA"/>
</dbReference>